<evidence type="ECO:0000256" key="2">
    <source>
        <dbReference type="ARBA" id="ARBA00023242"/>
    </source>
</evidence>
<evidence type="ECO:0000256" key="4">
    <source>
        <dbReference type="SAM" id="MobiDB-lite"/>
    </source>
</evidence>
<sequence length="543" mass="59854">MTTELSEIFAELGISHYLLNFVEQGFDTWDTILDITESDFDALGVKLGHRRRLQRKIANSRGLSSDRALASPTSTTPDTHGDEPKAVGRDAKEASSGPHGAKRKYRRHPKPDESAPERPPSAYVIFSNKMREDLKGRALSFTEIAKLVGENWQNLSPSEKEPYEHQAYSAKERYNNELAEYKKTQSFKDYSQYLADFKQKQNQQLATEMDVSKRPKLEGHASTTSSGTASSGGSQTGMDSSMGRMRVDSSASSMSQWRPSTSPSSAALTPVSNLSAVQNNPKVSGLQGRMAPGSPIEMPTVLPGYRESMLGSGAHHWREDHRDEGTHGKQTSHAATGERRFSQSSPITAALQDPYSIMNDSKQHRRNLQSNLNPTPPSLTSESTVQSTSSTNSNSSMYGGPRTPIEPDFNRALPIPTLYPSRSGNYEGHLSFLSAPSTLSPQNSLLGSQQSPKVVNQPQDFPTTMPPMRRYSEIPQSISNAMGSTIGRSEVARPEKRSIDNPHPQPFNNYGLAGEEVDLDPINALLRAGEIVNRNSRERNFDR</sequence>
<dbReference type="EMBL" id="PQXI01000054">
    <property type="protein sequence ID" value="TGO26722.1"/>
    <property type="molecule type" value="Genomic_DNA"/>
</dbReference>
<feature type="compositionally biased region" description="Basic residues" evidence="4">
    <location>
        <begin position="100"/>
        <end position="109"/>
    </location>
</feature>
<dbReference type="SMART" id="SM00398">
    <property type="entry name" value="HMG"/>
    <property type="match status" value="1"/>
</dbReference>
<evidence type="ECO:0000259" key="5">
    <source>
        <dbReference type="PROSITE" id="PS50118"/>
    </source>
</evidence>
<dbReference type="GO" id="GO:0005634">
    <property type="term" value="C:nucleus"/>
    <property type="evidence" value="ECO:0007669"/>
    <property type="project" value="UniProtKB-UniRule"/>
</dbReference>
<feature type="DNA-binding region" description="HMG box" evidence="3">
    <location>
        <begin position="116"/>
        <end position="182"/>
    </location>
</feature>
<dbReference type="Pfam" id="PF00536">
    <property type="entry name" value="SAM_1"/>
    <property type="match status" value="1"/>
</dbReference>
<dbReference type="PANTHER" id="PTHR46040:SF3">
    <property type="entry name" value="HIGH MOBILITY GROUP PROTEIN 2"/>
    <property type="match status" value="1"/>
</dbReference>
<evidence type="ECO:0000256" key="1">
    <source>
        <dbReference type="ARBA" id="ARBA00023125"/>
    </source>
</evidence>
<dbReference type="AlphaFoldDB" id="A0A4Z1FUN9"/>
<feature type="compositionally biased region" description="Basic and acidic residues" evidence="4">
    <location>
        <begin position="210"/>
        <end position="219"/>
    </location>
</feature>
<dbReference type="Gene3D" id="1.10.150.50">
    <property type="entry name" value="Transcription Factor, Ets-1"/>
    <property type="match status" value="1"/>
</dbReference>
<proteinExistence type="predicted"/>
<name>A0A4Z1FUN9_9HELO</name>
<dbReference type="SMART" id="SM00454">
    <property type="entry name" value="SAM"/>
    <property type="match status" value="1"/>
</dbReference>
<gene>
    <name evidence="6" type="ORF">BPAE_0054g00300</name>
</gene>
<feature type="compositionally biased region" description="Low complexity" evidence="4">
    <location>
        <begin position="378"/>
        <end position="396"/>
    </location>
</feature>
<dbReference type="InterPro" id="IPR001660">
    <property type="entry name" value="SAM"/>
</dbReference>
<dbReference type="InterPro" id="IPR036910">
    <property type="entry name" value="HMG_box_dom_sf"/>
</dbReference>
<feature type="region of interest" description="Disordered" evidence="4">
    <location>
        <begin position="315"/>
        <end position="347"/>
    </location>
</feature>
<dbReference type="PROSITE" id="PS50118">
    <property type="entry name" value="HMG_BOX_2"/>
    <property type="match status" value="1"/>
</dbReference>
<reference evidence="6 7" key="1">
    <citation type="submission" date="2017-12" db="EMBL/GenBank/DDBJ databases">
        <title>Comparative genomics of Botrytis spp.</title>
        <authorList>
            <person name="Valero-Jimenez C.A."/>
            <person name="Tapia P."/>
            <person name="Veloso J."/>
            <person name="Silva-Moreno E."/>
            <person name="Staats M."/>
            <person name="Valdes J.H."/>
            <person name="Van Kan J.A.L."/>
        </authorList>
    </citation>
    <scope>NUCLEOTIDE SEQUENCE [LARGE SCALE GENOMIC DNA]</scope>
    <source>
        <strain evidence="6 7">Bp0003</strain>
    </source>
</reference>
<evidence type="ECO:0000256" key="3">
    <source>
        <dbReference type="PROSITE-ProRule" id="PRU00267"/>
    </source>
</evidence>
<dbReference type="Pfam" id="PF00505">
    <property type="entry name" value="HMG_box"/>
    <property type="match status" value="1"/>
</dbReference>
<dbReference type="InterPro" id="IPR051965">
    <property type="entry name" value="ChromReg_NeuronalGeneExpr"/>
</dbReference>
<feature type="domain" description="HMG box" evidence="5">
    <location>
        <begin position="116"/>
        <end position="182"/>
    </location>
</feature>
<feature type="compositionally biased region" description="Polar residues" evidence="4">
    <location>
        <begin position="249"/>
        <end position="258"/>
    </location>
</feature>
<feature type="compositionally biased region" description="Basic and acidic residues" evidence="4">
    <location>
        <begin position="79"/>
        <end position="93"/>
    </location>
</feature>
<feature type="region of interest" description="Disordered" evidence="4">
    <location>
        <begin position="58"/>
        <end position="121"/>
    </location>
</feature>
<organism evidence="6 7">
    <name type="scientific">Botrytis paeoniae</name>
    <dbReference type="NCBI Taxonomy" id="278948"/>
    <lineage>
        <taxon>Eukaryota</taxon>
        <taxon>Fungi</taxon>
        <taxon>Dikarya</taxon>
        <taxon>Ascomycota</taxon>
        <taxon>Pezizomycotina</taxon>
        <taxon>Leotiomycetes</taxon>
        <taxon>Helotiales</taxon>
        <taxon>Sclerotiniaceae</taxon>
        <taxon>Botrytis</taxon>
    </lineage>
</organism>
<evidence type="ECO:0000313" key="6">
    <source>
        <dbReference type="EMBL" id="TGO26722.1"/>
    </source>
</evidence>
<feature type="compositionally biased region" description="Low complexity" evidence="4">
    <location>
        <begin position="259"/>
        <end position="270"/>
    </location>
</feature>
<feature type="compositionally biased region" description="Low complexity" evidence="4">
    <location>
        <begin position="221"/>
        <end position="237"/>
    </location>
</feature>
<dbReference type="InterPro" id="IPR009071">
    <property type="entry name" value="HMG_box_dom"/>
</dbReference>
<dbReference type="PANTHER" id="PTHR46040">
    <property type="entry name" value="HIGH MOBILITY GROUP PROTEIN 2"/>
    <property type="match status" value="1"/>
</dbReference>
<keyword evidence="2 3" id="KW-0539">Nucleus</keyword>
<feature type="region of interest" description="Disordered" evidence="4">
    <location>
        <begin position="205"/>
        <end position="270"/>
    </location>
</feature>
<feature type="compositionally biased region" description="Basic and acidic residues" evidence="4">
    <location>
        <begin position="316"/>
        <end position="327"/>
    </location>
</feature>
<feature type="region of interest" description="Disordered" evidence="4">
    <location>
        <begin position="362"/>
        <end position="405"/>
    </location>
</feature>
<dbReference type="SUPFAM" id="SSF47769">
    <property type="entry name" value="SAM/Pointed domain"/>
    <property type="match status" value="1"/>
</dbReference>
<dbReference type="GO" id="GO:0010468">
    <property type="term" value="P:regulation of gene expression"/>
    <property type="evidence" value="ECO:0007669"/>
    <property type="project" value="TreeGrafter"/>
</dbReference>
<dbReference type="SUPFAM" id="SSF47095">
    <property type="entry name" value="HMG-box"/>
    <property type="match status" value="1"/>
</dbReference>
<dbReference type="GO" id="GO:0003677">
    <property type="term" value="F:DNA binding"/>
    <property type="evidence" value="ECO:0007669"/>
    <property type="project" value="UniProtKB-UniRule"/>
</dbReference>
<dbReference type="InterPro" id="IPR013761">
    <property type="entry name" value="SAM/pointed_sf"/>
</dbReference>
<keyword evidence="1 3" id="KW-0238">DNA-binding</keyword>
<evidence type="ECO:0000313" key="7">
    <source>
        <dbReference type="Proteomes" id="UP000297910"/>
    </source>
</evidence>
<keyword evidence="7" id="KW-1185">Reference proteome</keyword>
<dbReference type="Gene3D" id="1.10.30.10">
    <property type="entry name" value="High mobility group box domain"/>
    <property type="match status" value="1"/>
</dbReference>
<dbReference type="Proteomes" id="UP000297910">
    <property type="component" value="Unassembled WGS sequence"/>
</dbReference>
<accession>A0A4Z1FUN9</accession>
<comment type="caution">
    <text evidence="6">The sequence shown here is derived from an EMBL/GenBank/DDBJ whole genome shotgun (WGS) entry which is preliminary data.</text>
</comment>
<protein>
    <recommendedName>
        <fullName evidence="5">HMG box domain-containing protein</fullName>
    </recommendedName>
</protein>